<accession>A0AA42FMV8</accession>
<reference evidence="2" key="3">
    <citation type="journal article" date="2024" name="Int. J. Antimicrob. Agents">
        <title>Identification of a novel Providencia species showing multi-drug-resistant in three patients with hospital-acquired infection.</title>
        <authorList>
            <person name="Yang W."/>
            <person name="Chen J."/>
            <person name="Yang F."/>
            <person name="Ji P."/>
            <person name="Shen S."/>
            <person name="Yin D."/>
            <person name="Hu F."/>
        </authorList>
    </citation>
    <scope>NUCLEOTIDE SEQUENCE</scope>
    <source>
        <strain evidence="2">CRE-138-0111</strain>
    </source>
</reference>
<protein>
    <submittedName>
        <fullName evidence="1">Pilus assembly protein PilM</fullName>
    </submittedName>
</protein>
<dbReference type="Gene3D" id="3.30.1490.300">
    <property type="match status" value="1"/>
</dbReference>
<keyword evidence="4" id="KW-1185">Reference proteome</keyword>
<dbReference type="AlphaFoldDB" id="A0AA42FMV8"/>
<evidence type="ECO:0000313" key="2">
    <source>
        <dbReference type="EMBL" id="MDO7858499.1"/>
    </source>
</evidence>
<dbReference type="RefSeq" id="WP_048605594.1">
    <property type="nucleotide sequence ID" value="NZ_JARRYG010000020.1"/>
</dbReference>
<evidence type="ECO:0000313" key="1">
    <source>
        <dbReference type="EMBL" id="MDG4697966.1"/>
    </source>
</evidence>
<sequence length="281" mass="32616">MYTSKWNIGIDLYQSKIQLVAAKRRKKHWSLCECWQQQLPFEIADKSDHEQYKILLNILIQWRQKLPKNCSVSIALPAVRTLKQQFALPSQINLQQPELGWYLQLQAEKRFPMHAQELAMDYRVINQHVYFNGARKSEINFWQKLLAESGFNLLAIDVAPVALRYVARHAGLPDESWLVHYRQGEWLWSGPISQPANYNHLPDTETPTLSALLSLLNQEESSPILPIYLITDHQNIHDKHSIEAIHSWELRQAFQHNNLKIPHQLGDFVIAAGLALRHGDI</sequence>
<dbReference type="EMBL" id="JAUQTG010000015">
    <property type="protein sequence ID" value="MDO7858499.1"/>
    <property type="molecule type" value="Genomic_DNA"/>
</dbReference>
<evidence type="ECO:0000313" key="4">
    <source>
        <dbReference type="Proteomes" id="UP001176478"/>
    </source>
</evidence>
<name>A0AA42FMV8_9GAMM</name>
<comment type="caution">
    <text evidence="1">The sequence shown here is derived from an EMBL/GenBank/DDBJ whole genome shotgun (WGS) entry which is preliminary data.</text>
</comment>
<evidence type="ECO:0000313" key="3">
    <source>
        <dbReference type="Proteomes" id="UP001156701"/>
    </source>
</evidence>
<dbReference type="Proteomes" id="UP001176478">
    <property type="component" value="Unassembled WGS sequence"/>
</dbReference>
<reference evidence="1" key="1">
    <citation type="submission" date="2023-03" db="EMBL/GenBank/DDBJ databases">
        <title>a new species belonging to Providencia genus.</title>
        <authorList>
            <person name="Yang W."/>
            <person name="Hu F."/>
            <person name="Shen S."/>
            <person name="Ding L."/>
            <person name="Yin D."/>
        </authorList>
    </citation>
    <scope>NUCLEOTIDE SEQUENCE</scope>
    <source>
        <strain evidence="1">CRE-3FA-0001</strain>
    </source>
</reference>
<proteinExistence type="predicted"/>
<dbReference type="InterPro" id="IPR005883">
    <property type="entry name" value="PilM"/>
</dbReference>
<dbReference type="Pfam" id="PF11104">
    <property type="entry name" value="PilM_2"/>
    <property type="match status" value="1"/>
</dbReference>
<dbReference type="Gene3D" id="3.30.420.40">
    <property type="match status" value="1"/>
</dbReference>
<reference evidence="2" key="2">
    <citation type="submission" date="2023-07" db="EMBL/GenBank/DDBJ databases">
        <authorList>
            <person name="Yang W."/>
            <person name="Chen J."/>
            <person name="Ji P."/>
            <person name="Hu F."/>
        </authorList>
    </citation>
    <scope>NUCLEOTIDE SEQUENCE</scope>
    <source>
        <strain evidence="2">CRE-138-0111</strain>
    </source>
</reference>
<organism evidence="1 3">
    <name type="scientific">Providencia huashanensis</name>
    <dbReference type="NCBI Taxonomy" id="3037798"/>
    <lineage>
        <taxon>Bacteria</taxon>
        <taxon>Pseudomonadati</taxon>
        <taxon>Pseudomonadota</taxon>
        <taxon>Gammaproteobacteria</taxon>
        <taxon>Enterobacterales</taxon>
        <taxon>Morganellaceae</taxon>
        <taxon>Providencia</taxon>
    </lineage>
</organism>
<dbReference type="Proteomes" id="UP001156701">
    <property type="component" value="Unassembled WGS sequence"/>
</dbReference>
<gene>
    <name evidence="1" type="primary">pilM</name>
    <name evidence="1" type="ORF">P7V44_17185</name>
    <name evidence="2" type="ORF">Q5E86_19580</name>
</gene>
<dbReference type="EMBL" id="JARRYG010000020">
    <property type="protein sequence ID" value="MDG4697966.1"/>
    <property type="molecule type" value="Genomic_DNA"/>
</dbReference>